<dbReference type="RefSeq" id="WP_354557054.1">
    <property type="nucleotide sequence ID" value="NZ_JBEPMB010000004.1"/>
</dbReference>
<protein>
    <submittedName>
        <fullName evidence="1">Uncharacterized protein</fullName>
    </submittedName>
</protein>
<comment type="caution">
    <text evidence="1">The sequence shown here is derived from an EMBL/GenBank/DDBJ whole genome shotgun (WGS) entry which is preliminary data.</text>
</comment>
<reference evidence="1 2" key="1">
    <citation type="submission" date="2024-06" db="EMBL/GenBank/DDBJ databases">
        <title>Genomic Encyclopedia of Type Strains, Phase IV (KMG-IV): sequencing the most valuable type-strain genomes for metagenomic binning, comparative biology and taxonomic classification.</title>
        <authorList>
            <person name="Goeker M."/>
        </authorList>
    </citation>
    <scope>NUCLEOTIDE SEQUENCE [LARGE SCALE GENOMIC DNA]</scope>
    <source>
        <strain evidence="1 2">DSM 29780</strain>
    </source>
</reference>
<proteinExistence type="predicted"/>
<gene>
    <name evidence="1" type="ORF">ABID16_002895</name>
</gene>
<organism evidence="1 2">
    <name type="scientific">Rhizobium aquaticum</name>
    <dbReference type="NCBI Taxonomy" id="1549636"/>
    <lineage>
        <taxon>Bacteria</taxon>
        <taxon>Pseudomonadati</taxon>
        <taxon>Pseudomonadota</taxon>
        <taxon>Alphaproteobacteria</taxon>
        <taxon>Hyphomicrobiales</taxon>
        <taxon>Rhizobiaceae</taxon>
        <taxon>Rhizobium/Agrobacterium group</taxon>
        <taxon>Rhizobium</taxon>
    </lineage>
</organism>
<name>A0ABV2J1G2_9HYPH</name>
<dbReference type="EMBL" id="JBEPMB010000004">
    <property type="protein sequence ID" value="MET3614558.1"/>
    <property type="molecule type" value="Genomic_DNA"/>
</dbReference>
<keyword evidence="2" id="KW-1185">Reference proteome</keyword>
<accession>A0ABV2J1G2</accession>
<evidence type="ECO:0000313" key="2">
    <source>
        <dbReference type="Proteomes" id="UP001549047"/>
    </source>
</evidence>
<dbReference type="Proteomes" id="UP001549047">
    <property type="component" value="Unassembled WGS sequence"/>
</dbReference>
<evidence type="ECO:0000313" key="1">
    <source>
        <dbReference type="EMBL" id="MET3614558.1"/>
    </source>
</evidence>
<sequence length="70" mass="7647">MAHEVTKIIDILKFRRSQQRLSHALHSVPDFLKSDIGVEGAPVSRAHYGDVHSAAAAARVSTAHRQVSAF</sequence>